<feature type="compositionally biased region" description="Low complexity" evidence="1">
    <location>
        <begin position="1"/>
        <end position="18"/>
    </location>
</feature>
<dbReference type="CDD" id="cd16830">
    <property type="entry name" value="HemS-like_N"/>
    <property type="match status" value="1"/>
</dbReference>
<evidence type="ECO:0000313" key="4">
    <source>
        <dbReference type="Proteomes" id="UP001296776"/>
    </source>
</evidence>
<reference evidence="3" key="2">
    <citation type="journal article" date="2020" name="Microorganisms">
        <title>Osmotic Adaptation and Compatible Solute Biosynthesis of Phototrophic Bacteria as Revealed from Genome Analyses.</title>
        <authorList>
            <person name="Imhoff J.F."/>
            <person name="Rahn T."/>
            <person name="Kunzel S."/>
            <person name="Keller A."/>
            <person name="Neulinger S.C."/>
        </authorList>
    </citation>
    <scope>NUCLEOTIDE SEQUENCE</scope>
    <source>
        <strain evidence="3">DSM 11080</strain>
    </source>
</reference>
<dbReference type="InterPro" id="IPR007845">
    <property type="entry name" value="HemS/ChuX_dom"/>
</dbReference>
<dbReference type="InterPro" id="IPR053733">
    <property type="entry name" value="Heme_Transport_Util_sf"/>
</dbReference>
<evidence type="ECO:0000259" key="2">
    <source>
        <dbReference type="Pfam" id="PF05171"/>
    </source>
</evidence>
<proteinExistence type="predicted"/>
<evidence type="ECO:0000256" key="1">
    <source>
        <dbReference type="SAM" id="MobiDB-lite"/>
    </source>
</evidence>
<evidence type="ECO:0000313" key="3">
    <source>
        <dbReference type="EMBL" id="MBK1706002.1"/>
    </source>
</evidence>
<accession>A0AAJ0U7N6</accession>
<feature type="domain" description="Haemin-degrading HemS/ChuX" evidence="2">
    <location>
        <begin position="58"/>
        <end position="191"/>
    </location>
</feature>
<dbReference type="Gene3D" id="3.40.1570.10">
    <property type="entry name" value="HemS/ChuS/ChuX like domains"/>
    <property type="match status" value="2"/>
</dbReference>
<sequence length="382" mass="42004">MSLDANSALPQASAPAPQVWTSGQDPAPSSEALWQRWQDLKRAQPGLRARDAAEQLAVSEAELLACHPGSRRLSEDWGALITDLRAVGPVMALTRNHAAVIEKIGPFEEVSLYPEHGMGQVVGEAVDLRLFLRHWKSGFALSEPTDSGTASGTDSGTRESLQFFDGNGTAVHKVYRVKATEATAWEALVARHLWLEAPALQLAPAQAAAAERPDVEIDIDGLRAAWEAMHNTHDFFGLLRRFQVGRRQALRLVGDDLARRAAPRSYQTLLERVREQGLPVMLFVGSPGCIQIHSGPIQKRLVTVGPWYNILDPDFNLHLRMEAIAESWLVRKPTDQGVVTSLECYDAAGALLLQCFGLRKGGESESPQWRALLDEITYPEQA</sequence>
<comment type="caution">
    <text evidence="3">The sequence shown here is derived from an EMBL/GenBank/DDBJ whole genome shotgun (WGS) entry which is preliminary data.</text>
</comment>
<dbReference type="AlphaFoldDB" id="A0AAJ0U7N6"/>
<protein>
    <recommendedName>
        <fullName evidence="2">Haemin-degrading HemS/ChuX domain-containing protein</fullName>
    </recommendedName>
</protein>
<dbReference type="Pfam" id="PF05171">
    <property type="entry name" value="HemS"/>
    <property type="match status" value="2"/>
</dbReference>
<dbReference type="GO" id="GO:0006826">
    <property type="term" value="P:iron ion transport"/>
    <property type="evidence" value="ECO:0007669"/>
    <property type="project" value="InterPro"/>
</dbReference>
<dbReference type="SUPFAM" id="SSF144064">
    <property type="entry name" value="Heme iron utilization protein-like"/>
    <property type="match status" value="1"/>
</dbReference>
<dbReference type="EMBL" id="NRSJ01000032">
    <property type="protein sequence ID" value="MBK1706002.1"/>
    <property type="molecule type" value="Genomic_DNA"/>
</dbReference>
<feature type="domain" description="Haemin-degrading HemS/ChuX" evidence="2">
    <location>
        <begin position="244"/>
        <end position="375"/>
    </location>
</feature>
<feature type="region of interest" description="Disordered" evidence="1">
    <location>
        <begin position="1"/>
        <end position="29"/>
    </location>
</feature>
<name>A0AAJ0U7N6_9GAMM</name>
<dbReference type="RefSeq" id="WP_200347349.1">
    <property type="nucleotide sequence ID" value="NZ_NRSJ01000032.1"/>
</dbReference>
<dbReference type="Proteomes" id="UP001296776">
    <property type="component" value="Unassembled WGS sequence"/>
</dbReference>
<keyword evidence="4" id="KW-1185">Reference proteome</keyword>
<dbReference type="CDD" id="cd16831">
    <property type="entry name" value="HemS-like_C"/>
    <property type="match status" value="1"/>
</dbReference>
<reference evidence="3" key="1">
    <citation type="submission" date="2017-08" db="EMBL/GenBank/DDBJ databases">
        <authorList>
            <person name="Imhoff J.F."/>
            <person name="Rahn T."/>
            <person name="Kuenzel S."/>
            <person name="Neulinger S.C."/>
        </authorList>
    </citation>
    <scope>NUCLEOTIDE SEQUENCE</scope>
    <source>
        <strain evidence="3">DSM 11080</strain>
    </source>
</reference>
<gene>
    <name evidence="3" type="ORF">CKO40_15915</name>
</gene>
<organism evidence="3 4">
    <name type="scientific">Halochromatium glycolicum</name>
    <dbReference type="NCBI Taxonomy" id="85075"/>
    <lineage>
        <taxon>Bacteria</taxon>
        <taxon>Pseudomonadati</taxon>
        <taxon>Pseudomonadota</taxon>
        <taxon>Gammaproteobacteria</taxon>
        <taxon>Chromatiales</taxon>
        <taxon>Chromatiaceae</taxon>
        <taxon>Halochromatium</taxon>
    </lineage>
</organism>